<gene>
    <name evidence="2" type="ORF">JOE58_000016</name>
</gene>
<sequence length="30" mass="3131">MTAATTTTVATTAVTGPTDQADLHLQEDNR</sequence>
<feature type="region of interest" description="Disordered" evidence="1">
    <location>
        <begin position="1"/>
        <end position="30"/>
    </location>
</feature>
<evidence type="ECO:0000256" key="1">
    <source>
        <dbReference type="SAM" id="MobiDB-lite"/>
    </source>
</evidence>
<dbReference type="Proteomes" id="UP000746584">
    <property type="component" value="Unassembled WGS sequence"/>
</dbReference>
<accession>A0ABS2RP35</accession>
<evidence type="ECO:0000313" key="2">
    <source>
        <dbReference type="EMBL" id="MBM7800765.1"/>
    </source>
</evidence>
<feature type="compositionally biased region" description="Low complexity" evidence="1">
    <location>
        <begin position="1"/>
        <end position="15"/>
    </location>
</feature>
<protein>
    <submittedName>
        <fullName evidence="2">Uncharacterized protein</fullName>
    </submittedName>
</protein>
<evidence type="ECO:0000313" key="3">
    <source>
        <dbReference type="Proteomes" id="UP000746584"/>
    </source>
</evidence>
<organism evidence="2 3">
    <name type="scientific">Curtobacterium luteum</name>
    <dbReference type="NCBI Taxonomy" id="33881"/>
    <lineage>
        <taxon>Bacteria</taxon>
        <taxon>Bacillati</taxon>
        <taxon>Actinomycetota</taxon>
        <taxon>Actinomycetes</taxon>
        <taxon>Micrococcales</taxon>
        <taxon>Microbacteriaceae</taxon>
        <taxon>Curtobacterium</taxon>
    </lineage>
</organism>
<comment type="caution">
    <text evidence="2">The sequence shown here is derived from an EMBL/GenBank/DDBJ whole genome shotgun (WGS) entry which is preliminary data.</text>
</comment>
<feature type="compositionally biased region" description="Basic and acidic residues" evidence="1">
    <location>
        <begin position="21"/>
        <end position="30"/>
    </location>
</feature>
<proteinExistence type="predicted"/>
<reference evidence="2 3" key="1">
    <citation type="submission" date="2021-01" db="EMBL/GenBank/DDBJ databases">
        <title>Sequencing the genomes of 1000 actinobacteria strains.</title>
        <authorList>
            <person name="Klenk H.-P."/>
        </authorList>
    </citation>
    <scope>NUCLEOTIDE SEQUENCE [LARGE SCALE GENOMIC DNA]</scope>
    <source>
        <strain evidence="2 3">DSM 20542</strain>
    </source>
</reference>
<keyword evidence="3" id="KW-1185">Reference proteome</keyword>
<dbReference type="EMBL" id="JAFBCG010000001">
    <property type="protein sequence ID" value="MBM7800765.1"/>
    <property type="molecule type" value="Genomic_DNA"/>
</dbReference>
<name>A0ABS2RP35_9MICO</name>